<dbReference type="AlphaFoldDB" id="A0A087WUM9"/>
<sequence length="103" mass="11910">MSARSRHERRQQPSRGQHAHRLWDPDDRDINRSPQLLSFIREAQRLLWQSMEGHRLSRRGLDDGWDPFAALPLEAPVGGAAAAPALQPGPRRNTRYRNKRQRG</sequence>
<dbReference type="Bgee" id="ENSG00000288636">
    <property type="expression patterns" value="Expressed in corpus callosum and 65 other cell types or tissues"/>
</dbReference>
<reference evidence="2 3" key="1">
    <citation type="journal article" date="2001" name="Nature">
        <title>Initial sequencing and analysis of the human genome.</title>
        <authorList>
            <consortium name="International Human Genome Sequencing Consortium"/>
            <person name="Lander E.S."/>
            <person name="Linton L.M."/>
            <person name="Birren B."/>
            <person name="Nusbaum C."/>
            <person name="Zody M.C."/>
            <person name="Baldwin J."/>
            <person name="Devon K."/>
            <person name="Dewar K."/>
            <person name="Doyle M."/>
            <person name="FitzHugh W."/>
            <person name="Funke R."/>
            <person name="Gage D."/>
            <person name="Harris K."/>
            <person name="Heaford A."/>
            <person name="Howland J."/>
            <person name="Kann L."/>
            <person name="Lehoczky J."/>
            <person name="LeVine R."/>
            <person name="McEwan P."/>
            <person name="McKernan K."/>
            <person name="Meldrim J."/>
            <person name="Mesirov J.P."/>
            <person name="Miranda C."/>
            <person name="Morris W."/>
            <person name="Naylor J."/>
            <person name="Raymond C."/>
            <person name="Rosetti M."/>
            <person name="Santos R."/>
            <person name="Sheridan A."/>
            <person name="Sougnez C."/>
            <person name="Stange-Thomann N."/>
            <person name="Stojanovic N."/>
            <person name="Subramanian A."/>
            <person name="Wyman D."/>
            <person name="Rogers J."/>
            <person name="Sulston J."/>
            <person name="Ainscough R."/>
            <person name="Beck S."/>
            <person name="Bentley D."/>
            <person name="Burton J."/>
            <person name="Clee C."/>
            <person name="Carter N."/>
            <person name="Coulson A."/>
            <person name="Deadman R."/>
            <person name="Deloukas P."/>
            <person name="Dunham A."/>
            <person name="Dunham I."/>
            <person name="Durbin R."/>
            <person name="French L."/>
            <person name="Grafham D."/>
            <person name="Gregory S."/>
            <person name="Hubbard T."/>
            <person name="Humphray S."/>
            <person name="Hunt A."/>
            <person name="Jones M."/>
            <person name="Lloyd C."/>
            <person name="McMurray A."/>
            <person name="Matthews L."/>
            <person name="Mercer S."/>
            <person name="Milne S."/>
            <person name="Mullikin J.C."/>
            <person name="Mungall A."/>
            <person name="Plumb R."/>
            <person name="Ross M."/>
            <person name="Shownkeen R."/>
            <person name="Sims S."/>
            <person name="Waterston R.H."/>
            <person name="Wilson R.K."/>
            <person name="Hillier L.W."/>
            <person name="McPherson J.D."/>
            <person name="Marra M.A."/>
            <person name="Mardis E.R."/>
            <person name="Fulton L.A."/>
            <person name="Chinwalla A.T."/>
            <person name="Pepin K.H."/>
            <person name="Gish W.R."/>
            <person name="Chissoe S.L."/>
            <person name="Wendl M.C."/>
            <person name="Delehaunty K.D."/>
            <person name="Miner T.L."/>
            <person name="Delehaunty A."/>
            <person name="Kramer J.B."/>
            <person name="Cook L.L."/>
            <person name="Fulton R.S."/>
            <person name="Johnson D.L."/>
            <person name="Minx P.J."/>
            <person name="Clifton S.W."/>
            <person name="Hawkins T."/>
            <person name="Branscomb E."/>
            <person name="Predki P."/>
            <person name="Richardson P."/>
            <person name="Wenning S."/>
            <person name="Slezak T."/>
            <person name="Doggett N."/>
            <person name="Cheng J.F."/>
            <person name="Olsen A."/>
            <person name="Lucas S."/>
            <person name="Elkin C."/>
            <person name="Uberbacher E."/>
            <person name="Frazier M."/>
            <person name="Gibbs R.A."/>
            <person name="Muzny D.M."/>
            <person name="Scherer S.E."/>
            <person name="Bouck J.B."/>
            <person name="Sodergren E.J."/>
            <person name="Worley K.C."/>
            <person name="Rives C.M."/>
            <person name="Gorrell J.H."/>
            <person name="Metzker M.L."/>
            <person name="Naylor S.L."/>
            <person name="Kucherlapati R.S."/>
            <person name="Nelson D.L."/>
            <person name="Weinstock G.M."/>
            <person name="Sakaki Y."/>
            <person name="Fujiyama A."/>
            <person name="Hattori M."/>
            <person name="Yada T."/>
            <person name="Toyoda A."/>
            <person name="Itoh T."/>
            <person name="Kawagoe C."/>
            <person name="Watanabe H."/>
            <person name="Totoki Y."/>
            <person name="Taylor T."/>
            <person name="Weissenbach J."/>
            <person name="Heilig R."/>
            <person name="Saurin W."/>
            <person name="Artiguenave F."/>
            <person name="Brottier P."/>
            <person name="Bruls T."/>
            <person name="Pelletier E."/>
            <person name="Robert C."/>
            <person name="Wincker P."/>
            <person name="Smith D.R."/>
            <person name="Doucette-Stamm L."/>
            <person name="Rubenfield M."/>
            <person name="Weinstock K."/>
            <person name="Lee H.M."/>
            <person name="Dubois J."/>
            <person name="Rosenthal A."/>
            <person name="Platzer M."/>
            <person name="Nyakatura G."/>
            <person name="Taudien S."/>
            <person name="Rump A."/>
            <person name="Yang H."/>
            <person name="Yu J."/>
            <person name="Wang J."/>
            <person name="Huang G."/>
            <person name="Gu J."/>
            <person name="Hood L."/>
            <person name="Rowen L."/>
            <person name="Madan A."/>
            <person name="Qin S."/>
            <person name="Davis R.W."/>
            <person name="Federspiel N.A."/>
            <person name="Abola A.P."/>
            <person name="Proctor M.J."/>
            <person name="Myers R.M."/>
            <person name="Schmutz J."/>
            <person name="Dickson M."/>
            <person name="Grimwood J."/>
            <person name="Cox D.R."/>
            <person name="Olson M.V."/>
            <person name="Kaul R."/>
            <person name="Raymond C."/>
            <person name="Shimizu N."/>
            <person name="Kawasaki K."/>
            <person name="Minoshima S."/>
            <person name="Evans G.A."/>
            <person name="Athanasiou M."/>
            <person name="Schultz R."/>
            <person name="Roe B.A."/>
            <person name="Chen F."/>
            <person name="Pan H."/>
            <person name="Ramser J."/>
            <person name="Lehrach H."/>
            <person name="Reinhardt R."/>
            <person name="McCombie W.R."/>
            <person name="de la Bastide M."/>
            <person name="Dedhia N."/>
            <person name="Blocker H."/>
            <person name="Hornischer K."/>
            <person name="Nordsiek G."/>
            <person name="Agarwala R."/>
            <person name="Aravind L."/>
            <person name="Bailey J.A."/>
            <person name="Bateman A."/>
            <person name="Batzoglou S."/>
            <person name="Birney E."/>
            <person name="Bork P."/>
            <person name="Brown D.G."/>
            <person name="Burge C.B."/>
            <person name="Cerutti L."/>
            <person name="Chen H.C."/>
            <person name="Church D."/>
            <person name="Clamp M."/>
            <person name="Copley R.R."/>
            <person name="Doerks T."/>
            <person name="Eddy S.R."/>
            <person name="Eichler E.E."/>
            <person name="Furey T.S."/>
            <person name="Galagan J."/>
            <person name="Gilbert J.G."/>
            <person name="Harmon C."/>
            <person name="Hayashizaki Y."/>
            <person name="Haussler D."/>
            <person name="Hermjakob H."/>
            <person name="Hokamp K."/>
            <person name="Jang W."/>
            <person name="Johnson L.S."/>
            <person name="Jones T.A."/>
            <person name="Kasif S."/>
            <person name="Kaspryzk A."/>
            <person name="Kennedy S."/>
            <person name="Kent W.J."/>
            <person name="Kitts P."/>
            <person name="Koonin E.V."/>
            <person name="Korf I."/>
            <person name="Kulp D."/>
            <person name="Lancet D."/>
            <person name="Lowe T.M."/>
            <person name="McLysaght A."/>
            <person name="Mikkelsen T."/>
            <person name="Moran J.V."/>
            <person name="Mulder N."/>
            <person name="Pollara V.J."/>
            <person name="Ponting C.P."/>
            <person name="Schuler G."/>
            <person name="Schultz J."/>
            <person name="Slater G."/>
            <person name="Smit A.F."/>
            <person name="Stupka E."/>
            <person name="Szustakowski J."/>
            <person name="Thierry-Mieg D."/>
            <person name="Thierry-Mieg J."/>
            <person name="Wagner L."/>
            <person name="Wallis J."/>
            <person name="Wheeler R."/>
            <person name="Williams A."/>
            <person name="Wolf Y.I."/>
            <person name="Wolfe K.H."/>
            <person name="Yang S.P."/>
            <person name="Yeh R.F."/>
            <person name="Collins F."/>
            <person name="Guyer M.S."/>
            <person name="Peterson J."/>
            <person name="Felsenfeld A."/>
            <person name="Wetterstrand K.A."/>
            <person name="Patrinos A."/>
            <person name="Morgan M.J."/>
            <person name="de Jong P."/>
            <person name="Catanese J.J."/>
            <person name="Osoegawa K."/>
            <person name="Shizuya H."/>
            <person name="Choi S."/>
            <person name="Chen Y.J."/>
        </authorList>
    </citation>
    <scope>NUCLEOTIDE SEQUENCE [LARGE SCALE GENOMIC DNA]</scope>
</reference>
<reference evidence="2" key="4">
    <citation type="submission" date="2025-08" db="UniProtKB">
        <authorList>
            <consortium name="Ensembl"/>
        </authorList>
    </citation>
    <scope>IDENTIFICATION</scope>
</reference>
<evidence type="ECO:0000313" key="3">
    <source>
        <dbReference type="Proteomes" id="UP000005640"/>
    </source>
</evidence>
<feature type="compositionally biased region" description="Basic residues" evidence="1">
    <location>
        <begin position="92"/>
        <end position="103"/>
    </location>
</feature>
<dbReference type="PeptideAtlas" id="A0A087WUM9"/>
<feature type="compositionally biased region" description="Low complexity" evidence="1">
    <location>
        <begin position="80"/>
        <end position="91"/>
    </location>
</feature>
<accession>A0A087WUM9</accession>
<organism evidence="2 3">
    <name type="scientific">Homo sapiens</name>
    <name type="common">Human</name>
    <dbReference type="NCBI Taxonomy" id="9606"/>
    <lineage>
        <taxon>Eukaryota</taxon>
        <taxon>Metazoa</taxon>
        <taxon>Chordata</taxon>
        <taxon>Craniata</taxon>
        <taxon>Vertebrata</taxon>
        <taxon>Euteleostomi</taxon>
        <taxon>Mammalia</taxon>
        <taxon>Eutheria</taxon>
        <taxon>Euarchontoglires</taxon>
        <taxon>Primates</taxon>
        <taxon>Haplorrhini</taxon>
        <taxon>Catarrhini</taxon>
        <taxon>Hominidae</taxon>
        <taxon>Homo</taxon>
    </lineage>
</organism>
<feature type="region of interest" description="Disordered" evidence="1">
    <location>
        <begin position="80"/>
        <end position="103"/>
    </location>
</feature>
<dbReference type="UCSC" id="uc057ctj.1">
    <property type="organism name" value="human"/>
</dbReference>
<dbReference type="GeneCards" id="ENSG00000288636"/>
<dbReference type="EMBL" id="AL049569">
    <property type="status" value="NOT_ANNOTATED_CDS"/>
    <property type="molecule type" value="Genomic_DNA"/>
</dbReference>
<name>A0A087WUM9_HUMAN</name>
<proteinExistence type="predicted"/>
<reference evidence="2" key="5">
    <citation type="submission" date="2025-09" db="UniProtKB">
        <authorList>
            <consortium name="Ensembl"/>
        </authorList>
    </citation>
    <scope>IDENTIFICATION</scope>
</reference>
<dbReference type="Proteomes" id="UP000005640">
    <property type="component" value="Chromosome 1"/>
</dbReference>
<dbReference type="MassIVE" id="A0A087WUM9"/>
<protein>
    <submittedName>
        <fullName evidence="2">Uncharacterized protein</fullName>
    </submittedName>
</protein>
<dbReference type="ChiTaRS" id="ATP13A2">
    <property type="organism name" value="human"/>
</dbReference>
<dbReference type="Ensembl" id="ENST00000617114.5">
    <property type="protein sequence ID" value="ENSP00000478781.2"/>
    <property type="gene ID" value="ENSG00000288636.1"/>
</dbReference>
<reference evidence="2 3" key="3">
    <citation type="journal article" date="2006" name="Nature">
        <title>The DNA sequence and biological annotation of human chromosome 1.</title>
        <authorList>
            <person name="Gregory S.G."/>
            <person name="Barlow K.F."/>
            <person name="McLay K.E."/>
            <person name="Kaul R."/>
            <person name="Swarbreck D."/>
            <person name="Dunham A."/>
            <person name="Scott C.E."/>
            <person name="Howe K.L."/>
            <person name="Woodfine K."/>
            <person name="Spencer C.C."/>
            <person name="Jones M.C."/>
            <person name="Gillson C."/>
            <person name="Searle S."/>
            <person name="Zhou Y."/>
            <person name="Kokocinski F."/>
            <person name="McDonald L."/>
            <person name="Evans R."/>
            <person name="Phillips K."/>
            <person name="Atkinson A."/>
            <person name="Cooper R."/>
            <person name="Jones C."/>
            <person name="Hall R.E."/>
            <person name="Andrews T.D."/>
            <person name="Lloyd C."/>
            <person name="Ainscough R."/>
            <person name="Almeida J.P."/>
            <person name="Ambrose K.D."/>
            <person name="Anderson F."/>
            <person name="Andrew R.W."/>
            <person name="Ashwell R.I."/>
            <person name="Aubin K."/>
            <person name="Babbage A.K."/>
            <person name="Bagguley C.L."/>
            <person name="Bailey J."/>
            <person name="Beasley H."/>
            <person name="Bethel G."/>
            <person name="Bird C.P."/>
            <person name="Bray-Allen S."/>
            <person name="Brown J.Y."/>
            <person name="Brown A.J."/>
            <person name="Buckley D."/>
            <person name="Burton J."/>
            <person name="Bye J."/>
            <person name="Carder C."/>
            <person name="Chapman J.C."/>
            <person name="Clark S.Y."/>
            <person name="Clarke G."/>
            <person name="Clee C."/>
            <person name="Cobley V."/>
            <person name="Collier R.E."/>
            <person name="Corby N."/>
            <person name="Coville G.J."/>
            <person name="Davies J."/>
            <person name="Deadman R."/>
            <person name="Dunn M."/>
            <person name="Earthrowl M."/>
            <person name="Ellington A.G."/>
            <person name="Errington H."/>
            <person name="Frankish A."/>
            <person name="Frankland J."/>
            <person name="French L."/>
            <person name="Garner P."/>
            <person name="Garnett J."/>
            <person name="Gay L."/>
            <person name="Ghori M.R."/>
            <person name="Gibson R."/>
            <person name="Gilby L.M."/>
            <person name="Gillett W."/>
            <person name="Glithero R.J."/>
            <person name="Grafham D.V."/>
            <person name="Griffiths C."/>
            <person name="Griffiths-Jones S."/>
            <person name="Grocock R."/>
            <person name="Hammond S."/>
            <person name="Harrison E.S."/>
            <person name="Hart E."/>
            <person name="Haugen E."/>
            <person name="Heath P.D."/>
            <person name="Holmes S."/>
            <person name="Holt K."/>
            <person name="Howden P.J."/>
            <person name="Hunt A.R."/>
            <person name="Hunt S.E."/>
            <person name="Hunter G."/>
            <person name="Isherwood J."/>
            <person name="James R."/>
            <person name="Johnson C."/>
            <person name="Johnson D."/>
            <person name="Joy A."/>
            <person name="Kay M."/>
            <person name="Kershaw J.K."/>
            <person name="Kibukawa M."/>
            <person name="Kimberley A.M."/>
            <person name="King A."/>
            <person name="Knights A.J."/>
            <person name="Lad H."/>
            <person name="Laird G."/>
            <person name="Lawlor S."/>
            <person name="Leongamornlert D.A."/>
            <person name="Lloyd D.M."/>
            <person name="Loveland J."/>
            <person name="Lovell J."/>
            <person name="Lush M.J."/>
            <person name="Lyne R."/>
            <person name="Martin S."/>
            <person name="Mashreghi-Mohammadi M."/>
            <person name="Matthews L."/>
            <person name="Matthews N.S."/>
            <person name="McLaren S."/>
            <person name="Milne S."/>
            <person name="Mistry S."/>
            <person name="Moore M.J."/>
            <person name="Nickerson T."/>
            <person name="O'Dell C.N."/>
            <person name="Oliver K."/>
            <person name="Palmeiri A."/>
            <person name="Palmer S.A."/>
            <person name="Parker A."/>
            <person name="Patel D."/>
            <person name="Pearce A.V."/>
            <person name="Peck A.I."/>
            <person name="Pelan S."/>
            <person name="Phelps K."/>
            <person name="Phillimore B.J."/>
            <person name="Plumb R."/>
            <person name="Rajan J."/>
            <person name="Raymond C."/>
            <person name="Rouse G."/>
            <person name="Saenphimmachak C."/>
            <person name="Sehra H.K."/>
            <person name="Sheridan E."/>
            <person name="Shownkeen R."/>
            <person name="Sims S."/>
            <person name="Skuce C.D."/>
            <person name="Smith M."/>
            <person name="Steward C."/>
            <person name="Subramanian S."/>
            <person name="Sycamore N."/>
            <person name="Tracey A."/>
            <person name="Tromans A."/>
            <person name="Van Helmond Z."/>
            <person name="Wall M."/>
            <person name="Wallis J.M."/>
            <person name="White S."/>
            <person name="Whitehead S.L."/>
            <person name="Wilkinson J.E."/>
            <person name="Willey D.L."/>
            <person name="Williams H."/>
            <person name="Wilming L."/>
            <person name="Wray P.W."/>
            <person name="Wu Z."/>
            <person name="Coulson A."/>
            <person name="Vaudin M."/>
            <person name="Sulston J.E."/>
            <person name="Durbin R."/>
            <person name="Hubbard T."/>
            <person name="Wooster R."/>
            <person name="Dunham I."/>
            <person name="Carter N.P."/>
            <person name="McVean G."/>
            <person name="Ross M.T."/>
            <person name="Harrow J."/>
            <person name="Olson M.V."/>
            <person name="Beck S."/>
            <person name="Rogers J."/>
            <person name="Bentley D.R."/>
            <person name="Banerjee R."/>
            <person name="Bryant S.P."/>
            <person name="Burford D.C."/>
            <person name="Burrill W.D."/>
            <person name="Clegg S.M."/>
            <person name="Dhami P."/>
            <person name="Dovey O."/>
            <person name="Faulkner L.M."/>
            <person name="Gribble S.M."/>
            <person name="Langford C.F."/>
            <person name="Pandian R.D."/>
            <person name="Porter K.M."/>
            <person name="Prigmore E."/>
        </authorList>
    </citation>
    <scope>NUCLEOTIDE SEQUENCE [LARGE SCALE GENOMIC DNA]</scope>
</reference>
<evidence type="ECO:0000256" key="1">
    <source>
        <dbReference type="SAM" id="MobiDB-lite"/>
    </source>
</evidence>
<dbReference type="HOGENOM" id="CLU_091729_0_0_1"/>
<dbReference type="GeneTree" id="ENSGT01140000286748"/>
<feature type="compositionally biased region" description="Basic and acidic residues" evidence="1">
    <location>
        <begin position="21"/>
        <end position="30"/>
    </location>
</feature>
<keyword evidence="3" id="KW-1185">Reference proteome</keyword>
<dbReference type="VEuPathDB" id="HostDB:ENSG00000288636"/>
<feature type="region of interest" description="Disordered" evidence="1">
    <location>
        <begin position="1"/>
        <end position="30"/>
    </location>
</feature>
<evidence type="ECO:0000313" key="2">
    <source>
        <dbReference type="Ensembl" id="ENSP00000478781.2"/>
    </source>
</evidence>
<reference evidence="2 3" key="2">
    <citation type="journal article" date="2004" name="Nature">
        <title>Finishing the euchromatic sequence of the human genome.</title>
        <authorList>
            <consortium name="International Human Genome Sequencing Consortium"/>
        </authorList>
    </citation>
    <scope>NUCLEOTIDE SEQUENCE [LARGE SCALE GENOMIC DNA]</scope>
</reference>
<dbReference type="InParanoid" id="A0A087WUM9"/>